<sequence length="117" mass="12490">MKWAVCGLVTAALVVGAPATAGDIDFRPVDTKKLVVQPSKTAANLAAGTINLVGQTTASSLEGNGYIKTLNNLFGIKRSDPKFQSGPSSLPSPNMYKSTQYKNYNTPVMPTMQTIRR</sequence>
<organism evidence="3 4">
    <name type="scientific">Gemmata palustris</name>
    <dbReference type="NCBI Taxonomy" id="2822762"/>
    <lineage>
        <taxon>Bacteria</taxon>
        <taxon>Pseudomonadati</taxon>
        <taxon>Planctomycetota</taxon>
        <taxon>Planctomycetia</taxon>
        <taxon>Gemmatales</taxon>
        <taxon>Gemmataceae</taxon>
        <taxon>Gemmata</taxon>
    </lineage>
</organism>
<reference evidence="3 4" key="1">
    <citation type="submission" date="2021-04" db="EMBL/GenBank/DDBJ databases">
        <authorList>
            <person name="Ivanova A."/>
        </authorList>
    </citation>
    <scope>NUCLEOTIDE SEQUENCE [LARGE SCALE GENOMIC DNA]</scope>
    <source>
        <strain evidence="3 4">G18</strain>
    </source>
</reference>
<feature type="compositionally biased region" description="Polar residues" evidence="1">
    <location>
        <begin position="85"/>
        <end position="117"/>
    </location>
</feature>
<feature type="signal peptide" evidence="2">
    <location>
        <begin position="1"/>
        <end position="21"/>
    </location>
</feature>
<keyword evidence="2" id="KW-0732">Signal</keyword>
<dbReference type="RefSeq" id="WP_210659374.1">
    <property type="nucleotide sequence ID" value="NZ_JAGKQQ010000001.1"/>
</dbReference>
<gene>
    <name evidence="3" type="ORF">J8F10_27180</name>
</gene>
<dbReference type="EMBL" id="JAGKQQ010000001">
    <property type="protein sequence ID" value="MBP3958944.1"/>
    <property type="molecule type" value="Genomic_DNA"/>
</dbReference>
<accession>A0ABS5BYY9</accession>
<comment type="caution">
    <text evidence="3">The sequence shown here is derived from an EMBL/GenBank/DDBJ whole genome shotgun (WGS) entry which is preliminary data.</text>
</comment>
<evidence type="ECO:0000313" key="4">
    <source>
        <dbReference type="Proteomes" id="UP000676565"/>
    </source>
</evidence>
<name>A0ABS5BYY9_9BACT</name>
<evidence type="ECO:0000256" key="2">
    <source>
        <dbReference type="SAM" id="SignalP"/>
    </source>
</evidence>
<keyword evidence="4" id="KW-1185">Reference proteome</keyword>
<evidence type="ECO:0008006" key="5">
    <source>
        <dbReference type="Google" id="ProtNLM"/>
    </source>
</evidence>
<evidence type="ECO:0000256" key="1">
    <source>
        <dbReference type="SAM" id="MobiDB-lite"/>
    </source>
</evidence>
<proteinExistence type="predicted"/>
<protein>
    <recommendedName>
        <fullName evidence="5">Exosortase system-associated protein, TIGR04073 family</fullName>
    </recommendedName>
</protein>
<evidence type="ECO:0000313" key="3">
    <source>
        <dbReference type="EMBL" id="MBP3958944.1"/>
    </source>
</evidence>
<feature type="region of interest" description="Disordered" evidence="1">
    <location>
        <begin position="78"/>
        <end position="117"/>
    </location>
</feature>
<feature type="chain" id="PRO_5046267790" description="Exosortase system-associated protein, TIGR04073 family" evidence="2">
    <location>
        <begin position="22"/>
        <end position="117"/>
    </location>
</feature>
<dbReference type="Proteomes" id="UP000676565">
    <property type="component" value="Unassembled WGS sequence"/>
</dbReference>